<dbReference type="InterPro" id="IPR025883">
    <property type="entry name" value="Cadherin-like_domain"/>
</dbReference>
<dbReference type="AlphaFoldDB" id="A0A329M2J2"/>
<dbReference type="PANTHER" id="PTHR47197">
    <property type="entry name" value="PROTEIN NIRF"/>
    <property type="match status" value="1"/>
</dbReference>
<dbReference type="Pfam" id="PF12733">
    <property type="entry name" value="Cadherin-like"/>
    <property type="match status" value="2"/>
</dbReference>
<dbReference type="InterPro" id="IPR011964">
    <property type="entry name" value="YVTN_b-propeller_repeat"/>
</dbReference>
<organism evidence="2 3">
    <name type="scientific">Paenibacillus contaminans</name>
    <dbReference type="NCBI Taxonomy" id="450362"/>
    <lineage>
        <taxon>Bacteria</taxon>
        <taxon>Bacillati</taxon>
        <taxon>Bacillota</taxon>
        <taxon>Bacilli</taxon>
        <taxon>Bacillales</taxon>
        <taxon>Paenibacillaceae</taxon>
        <taxon>Paenibacillus</taxon>
    </lineage>
</organism>
<dbReference type="InterPro" id="IPR051200">
    <property type="entry name" value="Host-pathogen_enzymatic-act"/>
</dbReference>
<accession>A0A329M2J2</accession>
<evidence type="ECO:0000259" key="1">
    <source>
        <dbReference type="PROSITE" id="PS51272"/>
    </source>
</evidence>
<name>A0A329M2J2_9BACL</name>
<protein>
    <recommendedName>
        <fullName evidence="1">SLH domain-containing protein</fullName>
    </recommendedName>
</protein>
<dbReference type="InterPro" id="IPR001119">
    <property type="entry name" value="SLH_dom"/>
</dbReference>
<dbReference type="EMBL" id="QMFB01000026">
    <property type="protein sequence ID" value="RAV14415.1"/>
    <property type="molecule type" value="Genomic_DNA"/>
</dbReference>
<evidence type="ECO:0000313" key="3">
    <source>
        <dbReference type="Proteomes" id="UP000250369"/>
    </source>
</evidence>
<dbReference type="InterPro" id="IPR011045">
    <property type="entry name" value="N2O_reductase_N"/>
</dbReference>
<comment type="caution">
    <text evidence="2">The sequence shown here is derived from an EMBL/GenBank/DDBJ whole genome shotgun (WGS) entry which is preliminary data.</text>
</comment>
<dbReference type="Pfam" id="PF00395">
    <property type="entry name" value="SLH"/>
    <property type="match status" value="3"/>
</dbReference>
<dbReference type="PANTHER" id="PTHR47197:SF3">
    <property type="entry name" value="DIHYDRO-HEME D1 DEHYDROGENASE"/>
    <property type="match status" value="1"/>
</dbReference>
<dbReference type="RefSeq" id="WP_113034998.1">
    <property type="nucleotide sequence ID" value="NZ_QMFB01000026.1"/>
</dbReference>
<reference evidence="2 3" key="1">
    <citation type="journal article" date="2009" name="Int. J. Syst. Evol. Microbiol.">
        <title>Paenibacillus contaminans sp. nov., isolated from a contaminated laboratory plate.</title>
        <authorList>
            <person name="Chou J.H."/>
            <person name="Lee J.H."/>
            <person name="Lin M.C."/>
            <person name="Chang P.S."/>
            <person name="Arun A.B."/>
            <person name="Young C.C."/>
            <person name="Chen W.M."/>
        </authorList>
    </citation>
    <scope>NUCLEOTIDE SEQUENCE [LARGE SCALE GENOMIC DNA]</scope>
    <source>
        <strain evidence="2 3">CKOBP-6</strain>
    </source>
</reference>
<dbReference type="SUPFAM" id="SSF50974">
    <property type="entry name" value="Nitrous oxide reductase, N-terminal domain"/>
    <property type="match status" value="1"/>
</dbReference>
<sequence>MKLRALFLLRAVCVVVITTLLAGSLWSLQVKANEAASYLVHAGVGPHAVAVNTLTGKVYVANVGSDSVTVIGDSEEPGGAAVVATVAVGTAPYALAVNSLTNTIYVANVDDDTVTVIDGATNGTFTIPTGKQPVGVAVNEATNKIYVANMGSDNVTVIDGATHGTVTVAAGRSPFAVAVNGAANKIYVANIDSDTVTVIDGAGNTTTSISTGLGPNALAVDPITGNVYVANFFSNNVTVIDALTSQTTAISAGAAPNAVEINEVTGKIYVANDHDNSVTVIDRTNHSAVTVAVGQGPDGIAVNTETNRIYVANYESGSVTVVNGADHTTSTIAVGESPIAIAANAGIGKVYTANFNSGDVSVIEEERAALPKSAALKALTVSEGSLSPAFQPNIEAYTVQVEHAVAQLVVAAETLDPAASISVTGSVYGNELSLPIDLQVGANEVSIVVQSADELQSQTYRLTIVRLAVDEPGQPARSANAELTQILVSAGTLQPAFTPSVYTYGVDVGNNVTTVSVTASTYDSAAAMQISGQLHGSGVPFVVSLQTGANHVPIIVTAEDGISKSTYMLTVRRAEQVQLPGTPHEEKNEQVVTPSQPQPKPELIVETANGLIVKSEAAAYTVSTAADGTTMLTALLDGDVLTKAFGMLTEKAEDSRNITFTITGTENIRKAGIPANVIKQAAVVPNTVLSIQAGDVAYNLPANLPALAAILEQLGSDADKAVVYVTMATVTGDAAKQVEDQAKMARARVIGPVLDFSLSLQTPDRTITISDFGKTYVTRSILLSRAVDPAKATGLMFDVKSGTLSFVPSVFTATDKDETIVKMLRPGNSLYTVIEFRASFADVREHWAGADIELLASKLIVNGMTDTSFVPGNSVTRAEFVSLLIRALGLQEDAANATQFQDAASHDWFAGALGAAAKVGIVGGFEDNTFRADEAITREQMAVMLLKALRFTGQQNTVIDKPGSALTAFEDRGEISAWAKAAVEQIVQAGIMNGQARDSFAPDHHATRAEAAVVVKRLLQAASFIN</sequence>
<feature type="domain" description="SLH" evidence="1">
    <location>
        <begin position="896"/>
        <end position="959"/>
    </location>
</feature>
<dbReference type="Gene3D" id="2.130.10.10">
    <property type="entry name" value="YVTN repeat-like/Quinoprotein amine dehydrogenase"/>
    <property type="match status" value="2"/>
</dbReference>
<dbReference type="CDD" id="cd05819">
    <property type="entry name" value="NHL"/>
    <property type="match status" value="1"/>
</dbReference>
<dbReference type="OrthoDB" id="2480681at2"/>
<dbReference type="PROSITE" id="PS51272">
    <property type="entry name" value="SLH"/>
    <property type="match status" value="3"/>
</dbReference>
<feature type="domain" description="SLH" evidence="1">
    <location>
        <begin position="966"/>
        <end position="1026"/>
    </location>
</feature>
<evidence type="ECO:0000313" key="2">
    <source>
        <dbReference type="EMBL" id="RAV14415.1"/>
    </source>
</evidence>
<proteinExistence type="predicted"/>
<dbReference type="InterPro" id="IPR015943">
    <property type="entry name" value="WD40/YVTN_repeat-like_dom_sf"/>
</dbReference>
<feature type="domain" description="SLH" evidence="1">
    <location>
        <begin position="835"/>
        <end position="895"/>
    </location>
</feature>
<keyword evidence="3" id="KW-1185">Reference proteome</keyword>
<dbReference type="NCBIfam" id="TIGR02276">
    <property type="entry name" value="beta_rpt_yvtn"/>
    <property type="match status" value="5"/>
</dbReference>
<gene>
    <name evidence="2" type="ORF">DQG23_31480</name>
</gene>
<dbReference type="Proteomes" id="UP000250369">
    <property type="component" value="Unassembled WGS sequence"/>
</dbReference>